<feature type="transmembrane region" description="Helical" evidence="10">
    <location>
        <begin position="127"/>
        <end position="149"/>
    </location>
</feature>
<reference evidence="12" key="1">
    <citation type="submission" date="2023-06" db="EMBL/GenBank/DDBJ databases">
        <authorList>
            <person name="Delattre M."/>
        </authorList>
    </citation>
    <scope>NUCLEOTIDE SEQUENCE</scope>
    <source>
        <strain evidence="12">AF72</strain>
    </source>
</reference>
<keyword evidence="6 10" id="KW-0472">Membrane</keyword>
<evidence type="ECO:0000256" key="3">
    <source>
        <dbReference type="ARBA" id="ARBA00022692"/>
    </source>
</evidence>
<dbReference type="SUPFAM" id="SSF81321">
    <property type="entry name" value="Family A G protein-coupled receptor-like"/>
    <property type="match status" value="1"/>
</dbReference>
<evidence type="ECO:0000259" key="11">
    <source>
        <dbReference type="PROSITE" id="PS50262"/>
    </source>
</evidence>
<evidence type="ECO:0000256" key="8">
    <source>
        <dbReference type="ARBA" id="ARBA00023224"/>
    </source>
</evidence>
<comment type="subcellular location">
    <subcellularLocation>
        <location evidence="1">Cell membrane</location>
        <topology evidence="1">Multi-pass membrane protein</topology>
    </subcellularLocation>
</comment>
<feature type="transmembrane region" description="Helical" evidence="10">
    <location>
        <begin position="373"/>
        <end position="394"/>
    </location>
</feature>
<dbReference type="PROSITE" id="PS50262">
    <property type="entry name" value="G_PROTEIN_RECEP_F1_2"/>
    <property type="match status" value="1"/>
</dbReference>
<feature type="domain" description="G-protein coupled receptors family 1 profile" evidence="11">
    <location>
        <begin position="26"/>
        <end position="430"/>
    </location>
</feature>
<keyword evidence="3 10" id="KW-0812">Transmembrane</keyword>
<evidence type="ECO:0000313" key="13">
    <source>
        <dbReference type="Proteomes" id="UP001177023"/>
    </source>
</evidence>
<evidence type="ECO:0000313" key="12">
    <source>
        <dbReference type="EMBL" id="CAJ0566588.1"/>
    </source>
</evidence>
<dbReference type="GO" id="GO:0004930">
    <property type="term" value="F:G protein-coupled receptor activity"/>
    <property type="evidence" value="ECO:0007669"/>
    <property type="project" value="UniProtKB-KW"/>
</dbReference>
<dbReference type="EMBL" id="CATQJA010001275">
    <property type="protein sequence ID" value="CAJ0566588.1"/>
    <property type="molecule type" value="Genomic_DNA"/>
</dbReference>
<evidence type="ECO:0000256" key="6">
    <source>
        <dbReference type="ARBA" id="ARBA00023136"/>
    </source>
</evidence>
<evidence type="ECO:0000256" key="2">
    <source>
        <dbReference type="ARBA" id="ARBA00022475"/>
    </source>
</evidence>
<dbReference type="PANTHER" id="PTHR24248">
    <property type="entry name" value="ADRENERGIC RECEPTOR-RELATED G-PROTEIN COUPLED RECEPTOR"/>
    <property type="match status" value="1"/>
</dbReference>
<dbReference type="GO" id="GO:0071880">
    <property type="term" value="P:adenylate cyclase-activating adrenergic receptor signaling pathway"/>
    <property type="evidence" value="ECO:0007669"/>
    <property type="project" value="TreeGrafter"/>
</dbReference>
<evidence type="ECO:0000256" key="10">
    <source>
        <dbReference type="SAM" id="Phobius"/>
    </source>
</evidence>
<evidence type="ECO:0000256" key="4">
    <source>
        <dbReference type="ARBA" id="ARBA00022989"/>
    </source>
</evidence>
<dbReference type="GO" id="GO:0005886">
    <property type="term" value="C:plasma membrane"/>
    <property type="evidence" value="ECO:0007669"/>
    <property type="project" value="UniProtKB-SubCell"/>
</dbReference>
<keyword evidence="13" id="KW-1185">Reference proteome</keyword>
<feature type="compositionally biased region" description="Polar residues" evidence="9">
    <location>
        <begin position="335"/>
        <end position="348"/>
    </location>
</feature>
<keyword evidence="5" id="KW-0297">G-protein coupled receptor</keyword>
<dbReference type="InterPro" id="IPR000276">
    <property type="entry name" value="GPCR_Rhodpsn"/>
</dbReference>
<name>A0AA36FTN5_9BILA</name>
<dbReference type="Gene3D" id="1.20.1070.10">
    <property type="entry name" value="Rhodopsin 7-helix transmembrane proteins"/>
    <property type="match status" value="2"/>
</dbReference>
<evidence type="ECO:0000256" key="7">
    <source>
        <dbReference type="ARBA" id="ARBA00023170"/>
    </source>
</evidence>
<protein>
    <recommendedName>
        <fullName evidence="11">G-protein coupled receptors family 1 profile domain-containing protein</fullName>
    </recommendedName>
</protein>
<dbReference type="PANTHER" id="PTHR24248:SF185">
    <property type="entry name" value="DOPAMINE RECEPTOR 2"/>
    <property type="match status" value="1"/>
</dbReference>
<dbReference type="AlphaFoldDB" id="A0AA36FTN5"/>
<dbReference type="PRINTS" id="PR00237">
    <property type="entry name" value="GPCRRHODOPSN"/>
</dbReference>
<feature type="non-terminal residue" evidence="12">
    <location>
        <position position="483"/>
    </location>
</feature>
<dbReference type="GO" id="GO:0043410">
    <property type="term" value="P:positive regulation of MAPK cascade"/>
    <property type="evidence" value="ECO:0007669"/>
    <property type="project" value="TreeGrafter"/>
</dbReference>
<evidence type="ECO:0000256" key="5">
    <source>
        <dbReference type="ARBA" id="ARBA00023040"/>
    </source>
</evidence>
<organism evidence="12 13">
    <name type="scientific">Mesorhabditis spiculigera</name>
    <dbReference type="NCBI Taxonomy" id="96644"/>
    <lineage>
        <taxon>Eukaryota</taxon>
        <taxon>Metazoa</taxon>
        <taxon>Ecdysozoa</taxon>
        <taxon>Nematoda</taxon>
        <taxon>Chromadorea</taxon>
        <taxon>Rhabditida</taxon>
        <taxon>Rhabditina</taxon>
        <taxon>Rhabditomorpha</taxon>
        <taxon>Rhabditoidea</taxon>
        <taxon>Rhabditidae</taxon>
        <taxon>Mesorhabditinae</taxon>
        <taxon>Mesorhabditis</taxon>
    </lineage>
</organism>
<feature type="transmembrane region" description="Helical" evidence="10">
    <location>
        <begin position="46"/>
        <end position="65"/>
    </location>
</feature>
<dbReference type="Pfam" id="PF00001">
    <property type="entry name" value="7tm_1"/>
    <property type="match status" value="1"/>
</dbReference>
<gene>
    <name evidence="12" type="ORF">MSPICULIGERA_LOCUS5182</name>
</gene>
<keyword evidence="7" id="KW-0675">Receptor</keyword>
<proteinExistence type="predicted"/>
<feature type="region of interest" description="Disordered" evidence="9">
    <location>
        <begin position="335"/>
        <end position="362"/>
    </location>
</feature>
<evidence type="ECO:0000256" key="1">
    <source>
        <dbReference type="ARBA" id="ARBA00004651"/>
    </source>
</evidence>
<evidence type="ECO:0000256" key="9">
    <source>
        <dbReference type="SAM" id="MobiDB-lite"/>
    </source>
</evidence>
<keyword evidence="4 10" id="KW-1133">Transmembrane helix</keyword>
<dbReference type="SMART" id="SM01381">
    <property type="entry name" value="7TM_GPCR_Srsx"/>
    <property type="match status" value="1"/>
</dbReference>
<sequence>MNLGIAWRNPFLALLLLCFCLVTVAGNCLVVLAVCTKRYLRNPTGYLIISLAIADLIVGLVVMPLNSLYEMTSHVWILGLTMCDIFHALDILASTSSIWNLCIISLDRYMAGRDPIGYRDKVSKQRIRIAICLVWIAAAGLSFPAIAFWRESSPHLYTDQTQCVFTDSALYLGFSSFLSFYIPLGLILFAYGKVYVIARNHSRGLMSGIKKIKGAKNGEGSPMLGGDDGSAMRVHFGRGIGLNKKGSRGTATGKLLLAQIPCKVVHPPKKDSIGNYSTSSFRVASKNEEEQNLLKANGNGRAVSLLAKTQSAHNFFPSDREEDSALIVSNHQSPIPSPFTDRSPSTSRRPMRKRVGVREKSRQMMKYVHEQRAARTLSIVVGAFILCWTPFFVFSPIAALCESCFSNRDTMFTIFTWAGHLNSMLNPLIYSRFSRDFRRAFKQILTCHRERKTKAAIRTPLSLVFTQLISITQFWEQPEEEER</sequence>
<feature type="transmembrane region" description="Helical" evidence="10">
    <location>
        <begin position="414"/>
        <end position="434"/>
    </location>
</feature>
<feature type="transmembrane region" description="Helical" evidence="10">
    <location>
        <begin position="85"/>
        <end position="106"/>
    </location>
</feature>
<feature type="transmembrane region" description="Helical" evidence="10">
    <location>
        <begin position="12"/>
        <end position="34"/>
    </location>
</feature>
<dbReference type="Proteomes" id="UP001177023">
    <property type="component" value="Unassembled WGS sequence"/>
</dbReference>
<keyword evidence="8" id="KW-0807">Transducer</keyword>
<keyword evidence="2" id="KW-1003">Cell membrane</keyword>
<accession>A0AA36FTN5</accession>
<dbReference type="InterPro" id="IPR017452">
    <property type="entry name" value="GPCR_Rhodpsn_7TM"/>
</dbReference>
<feature type="transmembrane region" description="Helical" evidence="10">
    <location>
        <begin position="169"/>
        <end position="191"/>
    </location>
</feature>
<comment type="caution">
    <text evidence="12">The sequence shown here is derived from an EMBL/GenBank/DDBJ whole genome shotgun (WGS) entry which is preliminary data.</text>
</comment>